<dbReference type="RefSeq" id="WP_110305655.1">
    <property type="nucleotide sequence ID" value="NZ_QJHK01000003.1"/>
</dbReference>
<dbReference type="PANTHER" id="PTHR12526:SF627">
    <property type="entry name" value="D-RHAMNOSYLTRANSFERASE WBPZ"/>
    <property type="match status" value="1"/>
</dbReference>
<reference evidence="3 4" key="1">
    <citation type="submission" date="2018-05" db="EMBL/GenBank/DDBJ databases">
        <title>Flavobacterium sp. strain IMCC34759, incomplete genome.</title>
        <authorList>
            <person name="Joung Y."/>
            <person name="Cho J."/>
        </authorList>
    </citation>
    <scope>NUCLEOTIDE SEQUENCE [LARGE SCALE GENOMIC DNA]</scope>
    <source>
        <strain evidence="3 4">IMCC34759</strain>
    </source>
</reference>
<name>A0A2V4BSF8_9FLAO</name>
<comment type="caution">
    <text evidence="3">The sequence shown here is derived from an EMBL/GenBank/DDBJ whole genome shotgun (WGS) entry which is preliminary data.</text>
</comment>
<dbReference type="InterPro" id="IPR028098">
    <property type="entry name" value="Glyco_trans_4-like_N"/>
</dbReference>
<evidence type="ECO:0000259" key="1">
    <source>
        <dbReference type="Pfam" id="PF00534"/>
    </source>
</evidence>
<protein>
    <submittedName>
        <fullName evidence="3">Glycosyltransferase</fullName>
    </submittedName>
</protein>
<evidence type="ECO:0000313" key="3">
    <source>
        <dbReference type="EMBL" id="PXY42026.1"/>
    </source>
</evidence>
<organism evidence="3 4">
    <name type="scientific">Flavobacterium cheongpyeongense</name>
    <dbReference type="NCBI Taxonomy" id="2212651"/>
    <lineage>
        <taxon>Bacteria</taxon>
        <taxon>Pseudomonadati</taxon>
        <taxon>Bacteroidota</taxon>
        <taxon>Flavobacteriia</taxon>
        <taxon>Flavobacteriales</taxon>
        <taxon>Flavobacteriaceae</taxon>
        <taxon>Flavobacterium</taxon>
    </lineage>
</organism>
<dbReference type="Gene3D" id="3.40.50.2000">
    <property type="entry name" value="Glycogen Phosphorylase B"/>
    <property type="match status" value="2"/>
</dbReference>
<sequence>MRIVQIIDSLEAGGAERMAVNYANALAKKIEFSALVTTRKEGVLKSQIYAEVPYLFLGKKKRIDVKAVFRLRKFIKNNKVDIVHAHSSSFFIAVLVKLTFPKVKIIWHDHYGISQDLTFRKSLGLKYGSVFFKGSIAVNSSLKKWAESYLLCSKVVYFPNFISNIFQLNDKIELKGIEGKRIICVANLRPQKNHKLLIEVAGVMKKKFPDWTFHLFGKDFEDDYSRGIKRHIKKLKLEENIFFYGTIQNISSVLKQCDIAVLTSLSEGLPLAVLEYGLHQMPVVSTNVGEISKIITSDREGFLVESNNVDQFTNALIKFIENKSHRNVVGQRLKNKIKLNFSEESITNEYILWLNSLIYSH</sequence>
<dbReference type="AlphaFoldDB" id="A0A2V4BSF8"/>
<feature type="domain" description="Glycosyl transferase family 1" evidence="1">
    <location>
        <begin position="175"/>
        <end position="334"/>
    </location>
</feature>
<dbReference type="Pfam" id="PF13439">
    <property type="entry name" value="Glyco_transf_4"/>
    <property type="match status" value="1"/>
</dbReference>
<dbReference type="GO" id="GO:0016757">
    <property type="term" value="F:glycosyltransferase activity"/>
    <property type="evidence" value="ECO:0007669"/>
    <property type="project" value="InterPro"/>
</dbReference>
<proteinExistence type="predicted"/>
<accession>A0A2V4BSF8</accession>
<dbReference type="InterPro" id="IPR001296">
    <property type="entry name" value="Glyco_trans_1"/>
</dbReference>
<gene>
    <name evidence="3" type="ORF">DMB65_05525</name>
</gene>
<dbReference type="EMBL" id="QJHK01000003">
    <property type="protein sequence ID" value="PXY42026.1"/>
    <property type="molecule type" value="Genomic_DNA"/>
</dbReference>
<dbReference type="OrthoDB" id="823685at2"/>
<dbReference type="Proteomes" id="UP000247903">
    <property type="component" value="Unassembled WGS sequence"/>
</dbReference>
<evidence type="ECO:0000313" key="4">
    <source>
        <dbReference type="Proteomes" id="UP000247903"/>
    </source>
</evidence>
<evidence type="ECO:0000259" key="2">
    <source>
        <dbReference type="Pfam" id="PF13439"/>
    </source>
</evidence>
<dbReference type="PANTHER" id="PTHR12526">
    <property type="entry name" value="GLYCOSYLTRANSFERASE"/>
    <property type="match status" value="1"/>
</dbReference>
<keyword evidence="4" id="KW-1185">Reference proteome</keyword>
<dbReference type="CDD" id="cd03811">
    <property type="entry name" value="GT4_GT28_WabH-like"/>
    <property type="match status" value="1"/>
</dbReference>
<keyword evidence="3" id="KW-0808">Transferase</keyword>
<dbReference type="SUPFAM" id="SSF53756">
    <property type="entry name" value="UDP-Glycosyltransferase/glycogen phosphorylase"/>
    <property type="match status" value="1"/>
</dbReference>
<feature type="domain" description="Glycosyltransferase subfamily 4-like N-terminal" evidence="2">
    <location>
        <begin position="13"/>
        <end position="162"/>
    </location>
</feature>
<dbReference type="Pfam" id="PF00534">
    <property type="entry name" value="Glycos_transf_1"/>
    <property type="match status" value="1"/>
</dbReference>